<name>A0A0D0DR97_9AGAM</name>
<dbReference type="EMBL" id="KN825669">
    <property type="protein sequence ID" value="KIK82160.1"/>
    <property type="molecule type" value="Genomic_DNA"/>
</dbReference>
<evidence type="ECO:0000313" key="2">
    <source>
        <dbReference type="Proteomes" id="UP000054538"/>
    </source>
</evidence>
<protein>
    <submittedName>
        <fullName evidence="1">Uncharacterized protein</fullName>
    </submittedName>
</protein>
<proteinExistence type="predicted"/>
<keyword evidence="2" id="KW-1185">Reference proteome</keyword>
<reference evidence="2" key="2">
    <citation type="submission" date="2015-01" db="EMBL/GenBank/DDBJ databases">
        <title>Evolutionary Origins and Diversification of the Mycorrhizal Mutualists.</title>
        <authorList>
            <consortium name="DOE Joint Genome Institute"/>
            <consortium name="Mycorrhizal Genomics Consortium"/>
            <person name="Kohler A."/>
            <person name="Kuo A."/>
            <person name="Nagy L.G."/>
            <person name="Floudas D."/>
            <person name="Copeland A."/>
            <person name="Barry K.W."/>
            <person name="Cichocki N."/>
            <person name="Veneault-Fourrey C."/>
            <person name="LaButti K."/>
            <person name="Lindquist E.A."/>
            <person name="Lipzen A."/>
            <person name="Lundell T."/>
            <person name="Morin E."/>
            <person name="Murat C."/>
            <person name="Riley R."/>
            <person name="Ohm R."/>
            <person name="Sun H."/>
            <person name="Tunlid A."/>
            <person name="Henrissat B."/>
            <person name="Grigoriev I.V."/>
            <person name="Hibbett D.S."/>
            <person name="Martin F."/>
        </authorList>
    </citation>
    <scope>NUCLEOTIDE SEQUENCE [LARGE SCALE GENOMIC DNA]</scope>
    <source>
        <strain evidence="2">Ve08.2h10</strain>
    </source>
</reference>
<dbReference type="Proteomes" id="UP000054538">
    <property type="component" value="Unassembled WGS sequence"/>
</dbReference>
<evidence type="ECO:0000313" key="1">
    <source>
        <dbReference type="EMBL" id="KIK82160.1"/>
    </source>
</evidence>
<organism evidence="1 2">
    <name type="scientific">Paxillus rubicundulus Ve08.2h10</name>
    <dbReference type="NCBI Taxonomy" id="930991"/>
    <lineage>
        <taxon>Eukaryota</taxon>
        <taxon>Fungi</taxon>
        <taxon>Dikarya</taxon>
        <taxon>Basidiomycota</taxon>
        <taxon>Agaricomycotina</taxon>
        <taxon>Agaricomycetes</taxon>
        <taxon>Agaricomycetidae</taxon>
        <taxon>Boletales</taxon>
        <taxon>Paxilineae</taxon>
        <taxon>Paxillaceae</taxon>
        <taxon>Paxillus</taxon>
    </lineage>
</organism>
<gene>
    <name evidence="1" type="ORF">PAXRUDRAFT_726668</name>
</gene>
<dbReference type="InParanoid" id="A0A0D0DR97"/>
<reference evidence="1 2" key="1">
    <citation type="submission" date="2014-04" db="EMBL/GenBank/DDBJ databases">
        <authorList>
            <consortium name="DOE Joint Genome Institute"/>
            <person name="Kuo A."/>
            <person name="Kohler A."/>
            <person name="Jargeat P."/>
            <person name="Nagy L.G."/>
            <person name="Floudas D."/>
            <person name="Copeland A."/>
            <person name="Barry K.W."/>
            <person name="Cichocki N."/>
            <person name="Veneault-Fourrey C."/>
            <person name="LaButti K."/>
            <person name="Lindquist E.A."/>
            <person name="Lipzen A."/>
            <person name="Lundell T."/>
            <person name="Morin E."/>
            <person name="Murat C."/>
            <person name="Sun H."/>
            <person name="Tunlid A."/>
            <person name="Henrissat B."/>
            <person name="Grigoriev I.V."/>
            <person name="Hibbett D.S."/>
            <person name="Martin F."/>
            <person name="Nordberg H.P."/>
            <person name="Cantor M.N."/>
            <person name="Hua S.X."/>
        </authorList>
    </citation>
    <scope>NUCLEOTIDE SEQUENCE [LARGE SCALE GENOMIC DNA]</scope>
    <source>
        <strain evidence="1 2">Ve08.2h10</strain>
    </source>
</reference>
<dbReference type="AlphaFoldDB" id="A0A0D0DR97"/>
<accession>A0A0D0DR97</accession>
<dbReference type="HOGENOM" id="CLU_2237463_0_0_1"/>
<sequence>MQLLLSEHSSGHPPLDIHYELEVSSSPDPHGSPGYSQPLAYGACQMGVSVVDSSHFSESLPHCSCPNTTFVDQAATPRLGHPPATLACNTNLGTRMIACAVASSS</sequence>